<keyword evidence="3" id="KW-1185">Reference proteome</keyword>
<keyword evidence="2" id="KW-0812">Transmembrane</keyword>
<dbReference type="STRING" id="391735.Veis_0012"/>
<dbReference type="HOGENOM" id="CLU_034283_0_0_4"/>
<evidence type="ECO:0000313" key="2">
    <source>
        <dbReference type="EMBL" id="ABM55805.1"/>
    </source>
</evidence>
<feature type="region of interest" description="Disordered" evidence="1">
    <location>
        <begin position="592"/>
        <end position="616"/>
    </location>
</feature>
<keyword evidence="2" id="KW-0472">Membrane</keyword>
<dbReference type="eggNOG" id="COG1807">
    <property type="taxonomic scope" value="Bacteria"/>
</dbReference>
<dbReference type="Proteomes" id="UP000000374">
    <property type="component" value="Chromosome"/>
</dbReference>
<sequence>MRIARSFRPLVFAPSSRRPRHGAHRPVTPPTPAIVTQQAVSPLPRWALLLLCSAYVVPGFVGREPWKSADITAFGYMLALARGQTPWFGPLLGGMPPESESLLPYWLGAWALQLAPPWLSAELAARIPFAALLLVTLLATWYGTYYLARSPGAQPVAFAFGGEANPPDYARAMADGALLALIACLGLAQLSHEMSSHLAQLGCVALLFFALAAMPHRRWASALALVLGMFGLTLSGAPALAALLGVGSMVLVLHAPGDQSGRRLRWVLALAAVTLAAALLAWGLHCWRWRIVSADAVGKEWQSLARLLLWFGWPAWPLALWTVWRWRRQILSRQGHRHLLLPLWFCALSLAAAITTRPADRALLPGLPALAALAAFALPTLRRSVGALIDWFTLLFFSASALAIWVIWIAMQTGFPAKPAANVAKLAPDFVPQFSALALAPALAATALWCLLVWWRAARDRAPIWKSLVLPASGATLGWLLLMTLWLPLLDHARSYGPQVRSVVAALGPAPGCIETLGLHRGQVAALQYHGRLALQPAGGADACQWLLADGAAWPVSGRMVDAGLWEFEAILPRPTDNNDHLLLFHRLAAARGTDGPRGSEGADEPDGPDGPPRGR</sequence>
<name>A1WDU8_VEREI</name>
<reference evidence="3" key="1">
    <citation type="submission" date="2006-12" db="EMBL/GenBank/DDBJ databases">
        <title>Complete sequence of chromosome 1 of Verminephrobacter eiseniae EF01-2.</title>
        <authorList>
            <person name="Copeland A."/>
            <person name="Lucas S."/>
            <person name="Lapidus A."/>
            <person name="Barry K."/>
            <person name="Detter J.C."/>
            <person name="Glavina del Rio T."/>
            <person name="Dalin E."/>
            <person name="Tice H."/>
            <person name="Pitluck S."/>
            <person name="Chertkov O."/>
            <person name="Brettin T."/>
            <person name="Bruce D."/>
            <person name="Han C."/>
            <person name="Tapia R."/>
            <person name="Gilna P."/>
            <person name="Schmutz J."/>
            <person name="Larimer F."/>
            <person name="Land M."/>
            <person name="Hauser L."/>
            <person name="Kyrpides N."/>
            <person name="Kim E."/>
            <person name="Stahl D."/>
            <person name="Richardson P."/>
        </authorList>
    </citation>
    <scope>NUCLEOTIDE SEQUENCE [LARGE SCALE GENOMIC DNA]</scope>
    <source>
        <strain evidence="3">EF01-2</strain>
    </source>
</reference>
<protein>
    <submittedName>
        <fullName evidence="2">Putative inner membrane transmembrane protein</fullName>
    </submittedName>
</protein>
<accession>A1WDU8</accession>
<organism evidence="2 3">
    <name type="scientific">Verminephrobacter eiseniae (strain EF01-2)</name>
    <dbReference type="NCBI Taxonomy" id="391735"/>
    <lineage>
        <taxon>Bacteria</taxon>
        <taxon>Pseudomonadati</taxon>
        <taxon>Pseudomonadota</taxon>
        <taxon>Betaproteobacteria</taxon>
        <taxon>Burkholderiales</taxon>
        <taxon>Comamonadaceae</taxon>
        <taxon>Verminephrobacter</taxon>
    </lineage>
</organism>
<proteinExistence type="predicted"/>
<evidence type="ECO:0000313" key="3">
    <source>
        <dbReference type="Proteomes" id="UP000000374"/>
    </source>
</evidence>
<dbReference type="EMBL" id="CP000542">
    <property type="protein sequence ID" value="ABM55805.1"/>
    <property type="molecule type" value="Genomic_DNA"/>
</dbReference>
<gene>
    <name evidence="2" type="ordered locus">Veis_0012</name>
</gene>
<dbReference type="AlphaFoldDB" id="A1WDU8"/>
<dbReference type="KEGG" id="vei:Veis_0012"/>
<evidence type="ECO:0000256" key="1">
    <source>
        <dbReference type="SAM" id="MobiDB-lite"/>
    </source>
</evidence>